<dbReference type="STRING" id="1197325.WEN_00320"/>
<keyword evidence="7" id="KW-1185">Reference proteome</keyword>
<evidence type="ECO:0000256" key="3">
    <source>
        <dbReference type="ARBA" id="ARBA00022917"/>
    </source>
</evidence>
<dbReference type="HOGENOM" id="CLU_054919_3_2_14"/>
<dbReference type="InterPro" id="IPR001288">
    <property type="entry name" value="Translation_initiation_fac_3"/>
</dbReference>
<dbReference type="GO" id="GO:0032790">
    <property type="term" value="P:ribosome disassembly"/>
    <property type="evidence" value="ECO:0007669"/>
    <property type="project" value="TreeGrafter"/>
</dbReference>
<keyword evidence="3" id="KW-0648">Protein biosynthesis</keyword>
<gene>
    <name evidence="6" type="primary">infC</name>
    <name evidence="6" type="ordered locus">WEN_00320</name>
</gene>
<dbReference type="OrthoDB" id="397792at2"/>
<dbReference type="Gene3D" id="3.10.20.80">
    <property type="entry name" value="Translation initiation factor 3 (IF-3), N-terminal domain"/>
    <property type="match status" value="1"/>
</dbReference>
<feature type="domain" description="Translation initiation factor 3 N-terminal" evidence="5">
    <location>
        <begin position="1"/>
        <end position="64"/>
    </location>
</feature>
<dbReference type="PATRIC" id="fig|1197325.3.peg.73"/>
<protein>
    <recommendedName>
        <fullName evidence="4">Translation initiation factor IF-3</fullName>
    </recommendedName>
</protein>
<dbReference type="Proteomes" id="UP000009005">
    <property type="component" value="Chromosome"/>
</dbReference>
<comment type="similarity">
    <text evidence="1">Belongs to the IF-3 family.</text>
</comment>
<dbReference type="PANTHER" id="PTHR10938">
    <property type="entry name" value="TRANSLATION INITIATION FACTOR IF-3"/>
    <property type="match status" value="1"/>
</dbReference>
<dbReference type="EMBL" id="CP003703">
    <property type="protein sequence ID" value="AFN64871.1"/>
    <property type="molecule type" value="Genomic_DNA"/>
</dbReference>
<evidence type="ECO:0000256" key="2">
    <source>
        <dbReference type="ARBA" id="ARBA00022540"/>
    </source>
</evidence>
<evidence type="ECO:0000256" key="1">
    <source>
        <dbReference type="ARBA" id="ARBA00005439"/>
    </source>
</evidence>
<accession>I6YAA0</accession>
<evidence type="ECO:0000313" key="6">
    <source>
        <dbReference type="EMBL" id="AFN64871.1"/>
    </source>
</evidence>
<dbReference type="RefSeq" id="WP_014849581.1">
    <property type="nucleotide sequence ID" value="NC_018149.1"/>
</dbReference>
<keyword evidence="2 6" id="KW-0396">Initiation factor</keyword>
<dbReference type="GO" id="GO:0043022">
    <property type="term" value="F:ribosome binding"/>
    <property type="evidence" value="ECO:0007669"/>
    <property type="project" value="TreeGrafter"/>
</dbReference>
<sequence>MNDEIQGDTFRLVEGEGNSRVVSREEMFSIAKQKQLDLVLVNNRIDPPVVKLLNYSEFQREQSRLNYQSAKKEKSKAPTKLKSITLKLKIDEHDLKWKVKKTRDWLGSGEKVQLIIRTPYEISETKAIVAKNLFEKFSELVKEEGKPADLLKLVSPSQYSCTFHPLTENKK</sequence>
<dbReference type="SUPFAM" id="SSF54364">
    <property type="entry name" value="Translation initiation factor IF3, N-terminal domain"/>
    <property type="match status" value="1"/>
</dbReference>
<reference evidence="6 7" key="1">
    <citation type="journal article" date="2012" name="J. Bacteriol.">
        <title>Complete genome sequence of Mycoplasma wenyonii strain Massachusetts.</title>
        <authorList>
            <person name="Dos Santos A.P."/>
            <person name="Guimaraes A.M."/>
            <person name="do Nascimento N.C."/>
            <person name="Sanmiguel P.J."/>
            <person name="Messick J.B."/>
        </authorList>
    </citation>
    <scope>NUCLEOTIDE SEQUENCE [LARGE SCALE GENOMIC DNA]</scope>
    <source>
        <strain evidence="6 7">Massachusetts</strain>
    </source>
</reference>
<dbReference type="Gene3D" id="3.30.110.10">
    <property type="entry name" value="Translation initiation factor 3 (IF-3), C-terminal domain"/>
    <property type="match status" value="1"/>
</dbReference>
<dbReference type="PANTHER" id="PTHR10938:SF0">
    <property type="entry name" value="TRANSLATION INITIATION FACTOR IF-3, MITOCHONDRIAL"/>
    <property type="match status" value="1"/>
</dbReference>
<dbReference type="NCBIfam" id="TIGR00168">
    <property type="entry name" value="infC"/>
    <property type="match status" value="1"/>
</dbReference>
<dbReference type="InterPro" id="IPR019814">
    <property type="entry name" value="Translation_initiation_fac_3_N"/>
</dbReference>
<dbReference type="KEGG" id="mwe:WEN_00320"/>
<evidence type="ECO:0000259" key="5">
    <source>
        <dbReference type="Pfam" id="PF05198"/>
    </source>
</evidence>
<evidence type="ECO:0000313" key="7">
    <source>
        <dbReference type="Proteomes" id="UP000009005"/>
    </source>
</evidence>
<dbReference type="SUPFAM" id="SSF55200">
    <property type="entry name" value="Translation initiation factor IF3, C-terminal domain"/>
    <property type="match status" value="1"/>
</dbReference>
<name>I6YAA0_MYCWM</name>
<proteinExistence type="inferred from homology"/>
<dbReference type="InterPro" id="IPR036787">
    <property type="entry name" value="T_IF-3_N_sf"/>
</dbReference>
<dbReference type="AlphaFoldDB" id="I6YAA0"/>
<evidence type="ECO:0000256" key="4">
    <source>
        <dbReference type="NCBIfam" id="TIGR00168"/>
    </source>
</evidence>
<organism evidence="6 7">
    <name type="scientific">Mycoplasma wenyonii (strain Massachusetts)</name>
    <name type="common">Eperythrozoon wenyonii</name>
    <dbReference type="NCBI Taxonomy" id="1197325"/>
    <lineage>
        <taxon>Bacteria</taxon>
        <taxon>Bacillati</taxon>
        <taxon>Mycoplasmatota</taxon>
        <taxon>Mollicutes</taxon>
        <taxon>Mycoplasmataceae</taxon>
        <taxon>Mycoplasma</taxon>
    </lineage>
</organism>
<dbReference type="GO" id="GO:0003743">
    <property type="term" value="F:translation initiation factor activity"/>
    <property type="evidence" value="ECO:0007669"/>
    <property type="project" value="UniProtKB-UniRule"/>
</dbReference>
<dbReference type="InterPro" id="IPR036788">
    <property type="entry name" value="T_IF-3_C_sf"/>
</dbReference>
<dbReference type="Pfam" id="PF05198">
    <property type="entry name" value="IF3_N"/>
    <property type="match status" value="1"/>
</dbReference>